<dbReference type="GO" id="GO:0046872">
    <property type="term" value="F:metal ion binding"/>
    <property type="evidence" value="ECO:0007669"/>
    <property type="project" value="UniProtKB-KW"/>
</dbReference>
<dbReference type="InterPro" id="IPR002500">
    <property type="entry name" value="PAPS_reduct_dom"/>
</dbReference>
<proteinExistence type="inferred from homology"/>
<dbReference type="PANTHER" id="PTHR46509">
    <property type="entry name" value="PHOSPHOADENOSINE PHOSPHOSULFATE REDUCTASE"/>
    <property type="match status" value="1"/>
</dbReference>
<dbReference type="GO" id="GO:0005737">
    <property type="term" value="C:cytoplasm"/>
    <property type="evidence" value="ECO:0007669"/>
    <property type="project" value="UniProtKB-SubCell"/>
</dbReference>
<sequence length="227" mass="24989">MSIEDDVARLRGAHGDLDGLDLIAAMRREFPQSLAVISSFGAEAAVLLDLVAQCDKTIPVIFLDTGELFDETLAYQVRLTEVLGLRNLRVIRPDPEDVKKADELWLTDADACCNLRKVQPLRRAVRGFRALIDGRKQYHGGGRESLSTIEAGAGEVVKIAPLARWSQQRIDEAFRLRKLPAHPLVAQGYHSIGCWPCSRPTGANEPVRAGRWAGAAKTECGIHRVSK</sequence>
<evidence type="ECO:0000256" key="2">
    <source>
        <dbReference type="ARBA" id="ARBA00023002"/>
    </source>
</evidence>
<evidence type="ECO:0000313" key="7">
    <source>
        <dbReference type="Proteomes" id="UP000233293"/>
    </source>
</evidence>
<comment type="catalytic activity">
    <reaction evidence="4">
        <text>[thioredoxin]-disulfide + sulfite + AMP + 2 H(+) = adenosine 5'-phosphosulfate + [thioredoxin]-dithiol</text>
        <dbReference type="Rhea" id="RHEA:21976"/>
        <dbReference type="Rhea" id="RHEA-COMP:10698"/>
        <dbReference type="Rhea" id="RHEA-COMP:10700"/>
        <dbReference type="ChEBI" id="CHEBI:15378"/>
        <dbReference type="ChEBI" id="CHEBI:17359"/>
        <dbReference type="ChEBI" id="CHEBI:29950"/>
        <dbReference type="ChEBI" id="CHEBI:50058"/>
        <dbReference type="ChEBI" id="CHEBI:58243"/>
        <dbReference type="ChEBI" id="CHEBI:456215"/>
        <dbReference type="EC" id="1.8.4.10"/>
    </reaction>
</comment>
<keyword evidence="7" id="KW-1185">Reference proteome</keyword>
<dbReference type="RefSeq" id="WP_101250318.1">
    <property type="nucleotide sequence ID" value="NZ_PIUM01000008.1"/>
</dbReference>
<dbReference type="NCBIfam" id="NF002537">
    <property type="entry name" value="PRK02090.1"/>
    <property type="match status" value="1"/>
</dbReference>
<keyword evidence="4" id="KW-0963">Cytoplasm</keyword>
<feature type="active site" description="Nucleophile; cysteine thiosulfonate intermediate" evidence="4">
    <location>
        <position position="220"/>
    </location>
</feature>
<dbReference type="PANTHER" id="PTHR46509:SF1">
    <property type="entry name" value="PHOSPHOADENOSINE PHOSPHOSULFATE REDUCTASE"/>
    <property type="match status" value="1"/>
</dbReference>
<evidence type="ECO:0000313" key="6">
    <source>
        <dbReference type="EMBL" id="PKU24775.1"/>
    </source>
</evidence>
<dbReference type="GO" id="GO:0043866">
    <property type="term" value="F:adenylyl-sulfate reductase (thioredoxin) activity"/>
    <property type="evidence" value="ECO:0007669"/>
    <property type="project" value="UniProtKB-EC"/>
</dbReference>
<organism evidence="6 7">
    <name type="scientific">Telmatospirillum siberiense</name>
    <dbReference type="NCBI Taxonomy" id="382514"/>
    <lineage>
        <taxon>Bacteria</taxon>
        <taxon>Pseudomonadati</taxon>
        <taxon>Pseudomonadota</taxon>
        <taxon>Alphaproteobacteria</taxon>
        <taxon>Rhodospirillales</taxon>
        <taxon>Rhodospirillaceae</taxon>
        <taxon>Telmatospirillum</taxon>
    </lineage>
</organism>
<comment type="cofactor">
    <cofactor evidence="4">
        <name>[4Fe-4S] cluster</name>
        <dbReference type="ChEBI" id="CHEBI:49883"/>
    </cofactor>
    <text evidence="4">Binds 1 [4Fe-4S] cluster per subunit.</text>
</comment>
<protein>
    <recommendedName>
        <fullName evidence="4">Adenosine 5'-phosphosulfate reductase</fullName>
        <shortName evidence="4">APS reductase</shortName>
        <ecNumber evidence="4">1.8.4.10</ecNumber>
    </recommendedName>
    <alternativeName>
        <fullName evidence="4">5'-adenylylsulfate reductase</fullName>
    </alternativeName>
    <alternativeName>
        <fullName evidence="4">Thioredoxin-dependent 5'-adenylylsulfate reductase</fullName>
    </alternativeName>
</protein>
<name>A0A2N3PWL6_9PROT</name>
<feature type="binding site" evidence="4">
    <location>
        <position position="194"/>
    </location>
    <ligand>
        <name>[4Fe-4S] cluster</name>
        <dbReference type="ChEBI" id="CHEBI:49883"/>
    </ligand>
</feature>
<evidence type="ECO:0000259" key="5">
    <source>
        <dbReference type="Pfam" id="PF01507"/>
    </source>
</evidence>
<comment type="caution">
    <text evidence="6">The sequence shown here is derived from an EMBL/GenBank/DDBJ whole genome shotgun (WGS) entry which is preliminary data.</text>
</comment>
<gene>
    <name evidence="4" type="primary">cysH</name>
    <name evidence="6" type="ORF">CWS72_09245</name>
</gene>
<keyword evidence="4" id="KW-0411">Iron-sulfur</keyword>
<dbReference type="InterPro" id="IPR014729">
    <property type="entry name" value="Rossmann-like_a/b/a_fold"/>
</dbReference>
<dbReference type="AlphaFoldDB" id="A0A2N3PWL6"/>
<dbReference type="SUPFAM" id="SSF52402">
    <property type="entry name" value="Adenine nucleotide alpha hydrolases-like"/>
    <property type="match status" value="1"/>
</dbReference>
<comment type="similarity">
    <text evidence="1 4">Belongs to the PAPS reductase family. CysH subfamily.</text>
</comment>
<feature type="binding site" evidence="4">
    <location>
        <position position="113"/>
    </location>
    <ligand>
        <name>[4Fe-4S] cluster</name>
        <dbReference type="ChEBI" id="CHEBI:49883"/>
    </ligand>
</feature>
<comment type="function">
    <text evidence="4">Catalyzes the formation of sulfite from adenosine 5'-phosphosulfate (APS) using thioredoxin as an electron donor.</text>
</comment>
<evidence type="ECO:0000256" key="4">
    <source>
        <dbReference type="HAMAP-Rule" id="MF_00063"/>
    </source>
</evidence>
<dbReference type="GO" id="GO:0051539">
    <property type="term" value="F:4 iron, 4 sulfur cluster binding"/>
    <property type="evidence" value="ECO:0007669"/>
    <property type="project" value="UniProtKB-UniRule"/>
</dbReference>
<dbReference type="GO" id="GO:0004604">
    <property type="term" value="F:phosphoadenylyl-sulfate reductase (thioredoxin) activity"/>
    <property type="evidence" value="ECO:0007669"/>
    <property type="project" value="UniProtKB-UniRule"/>
</dbReference>
<dbReference type="GO" id="GO:0070814">
    <property type="term" value="P:hydrogen sulfide biosynthetic process"/>
    <property type="evidence" value="ECO:0007669"/>
    <property type="project" value="UniProtKB-UniRule"/>
</dbReference>
<dbReference type="Gene3D" id="3.40.50.620">
    <property type="entry name" value="HUPs"/>
    <property type="match status" value="1"/>
</dbReference>
<feature type="domain" description="Phosphoadenosine phosphosulphate reductase" evidence="5">
    <location>
        <begin position="34"/>
        <end position="200"/>
    </location>
</feature>
<comment type="subcellular location">
    <subcellularLocation>
        <location evidence="4">Cytoplasm</location>
    </subcellularLocation>
</comment>
<dbReference type="PIRSF" id="PIRSF000857">
    <property type="entry name" value="PAPS_reductase"/>
    <property type="match status" value="1"/>
</dbReference>
<dbReference type="GO" id="GO:0019379">
    <property type="term" value="P:sulfate assimilation, phosphoadenylyl sulfate reduction by phosphoadenylyl-sulfate reductase (thioredoxin)"/>
    <property type="evidence" value="ECO:0007669"/>
    <property type="project" value="UniProtKB-UniRule"/>
</dbReference>
<evidence type="ECO:0000256" key="1">
    <source>
        <dbReference type="ARBA" id="ARBA00009732"/>
    </source>
</evidence>
<feature type="binding site" evidence="4">
    <location>
        <position position="112"/>
    </location>
    <ligand>
        <name>[4Fe-4S] cluster</name>
        <dbReference type="ChEBI" id="CHEBI:49883"/>
    </ligand>
</feature>
<dbReference type="InterPro" id="IPR004511">
    <property type="entry name" value="PAPS/APS_Rdtase"/>
</dbReference>
<keyword evidence="2 4" id="KW-0560">Oxidoreductase</keyword>
<dbReference type="HAMAP" id="MF_00063">
    <property type="entry name" value="CysH"/>
    <property type="match status" value="1"/>
</dbReference>
<dbReference type="EMBL" id="PIUM01000008">
    <property type="protein sequence ID" value="PKU24775.1"/>
    <property type="molecule type" value="Genomic_DNA"/>
</dbReference>
<dbReference type="OrthoDB" id="9794018at2"/>
<dbReference type="Proteomes" id="UP000233293">
    <property type="component" value="Unassembled WGS sequence"/>
</dbReference>
<keyword evidence="4" id="KW-0479">Metal-binding</keyword>
<evidence type="ECO:0000256" key="3">
    <source>
        <dbReference type="ARBA" id="ARBA00024327"/>
    </source>
</evidence>
<comment type="pathway">
    <text evidence="3 4">Sulfur metabolism; hydrogen sulfide biosynthesis; sulfite from sulfate.</text>
</comment>
<reference evidence="7" key="1">
    <citation type="submission" date="2017-12" db="EMBL/GenBank/DDBJ databases">
        <title>Draft genome sequence of Telmatospirillum siberiense 26-4b1T, an acidotolerant peatland alphaproteobacterium potentially involved in sulfur cycling.</title>
        <authorList>
            <person name="Hausmann B."/>
            <person name="Pjevac P."/>
            <person name="Schreck K."/>
            <person name="Herbold C.W."/>
            <person name="Daims H."/>
            <person name="Wagner M."/>
            <person name="Pester M."/>
            <person name="Loy A."/>
        </authorList>
    </citation>
    <scope>NUCLEOTIDE SEQUENCE [LARGE SCALE GENOMIC DNA]</scope>
    <source>
        <strain evidence="7">26-4b1</strain>
    </source>
</reference>
<dbReference type="EC" id="1.8.4.10" evidence="4"/>
<feature type="binding site" evidence="4">
    <location>
        <position position="197"/>
    </location>
    <ligand>
        <name>[4Fe-4S] cluster</name>
        <dbReference type="ChEBI" id="CHEBI:49883"/>
    </ligand>
</feature>
<dbReference type="NCBIfam" id="TIGR00434">
    <property type="entry name" value="cysH"/>
    <property type="match status" value="1"/>
</dbReference>
<accession>A0A2N3PWL6</accession>
<dbReference type="Pfam" id="PF01507">
    <property type="entry name" value="PAPS_reduct"/>
    <property type="match status" value="1"/>
</dbReference>
<keyword evidence="4" id="KW-0408">Iron</keyword>